<sequence>MLMGVPHDQTSPPQTLPLGAPVDTAPALRPARTRLIGQHVDLVPFDLAAHGPALFAASHGPESEAIFAYLPNGPYEDYAAFEAYYGAAAERDDPLMFTIVDKASGVAVGHATYLRIDPANRTIEVGHILYTPALMRTPGGTEAMYLMARHAFETLGYRRYEWKCNALNAPSRRAAERYGFRFEGLFRHHMIVKGRNRDTAWFSILSEEWPQIAVAMEAWLAAENFDAAGRQKVSLAVLNARELEVEGRKLRRADLSDLAAVEALQRAAYARNRILLGVEPVPLLWDYGQVFREREVWVLDGSEGVVAVAILQPRSEDLLADSLAACPRAQGFGYGNLLLAAAEARARALGRTTLRLYTGEPLSANINWYRRKGYAIERVEQLPDRRLVHMAKPLADPVG</sequence>
<dbReference type="EMBL" id="SMFY01000004">
    <property type="protein sequence ID" value="TCK23145.1"/>
    <property type="molecule type" value="Genomic_DNA"/>
</dbReference>
<dbReference type="InterPro" id="IPR016181">
    <property type="entry name" value="Acyl_CoA_acyltransferase"/>
</dbReference>
<proteinExistence type="predicted"/>
<evidence type="ECO:0000313" key="3">
    <source>
        <dbReference type="EMBL" id="TCK23145.1"/>
    </source>
</evidence>
<evidence type="ECO:0000256" key="1">
    <source>
        <dbReference type="SAM" id="MobiDB-lite"/>
    </source>
</evidence>
<dbReference type="PANTHER" id="PTHR43441:SF2">
    <property type="entry name" value="FAMILY ACETYLTRANSFERASE, PUTATIVE (AFU_ORTHOLOGUE AFUA_7G00850)-RELATED"/>
    <property type="match status" value="1"/>
</dbReference>
<feature type="domain" description="N-acetyltransferase" evidence="2">
    <location>
        <begin position="52"/>
        <end position="198"/>
    </location>
</feature>
<dbReference type="Pfam" id="PF13302">
    <property type="entry name" value="Acetyltransf_3"/>
    <property type="match status" value="1"/>
</dbReference>
<reference evidence="3 4" key="1">
    <citation type="submission" date="2019-03" db="EMBL/GenBank/DDBJ databases">
        <title>Genomic Encyclopedia of Type Strains, Phase IV (KMG-IV): sequencing the most valuable type-strain genomes for metagenomic binning, comparative biology and taxonomic classification.</title>
        <authorList>
            <person name="Goeker M."/>
        </authorList>
    </citation>
    <scope>NUCLEOTIDE SEQUENCE [LARGE SCALE GENOMIC DNA]</scope>
    <source>
        <strain evidence="3 4">DSM 101</strain>
    </source>
</reference>
<dbReference type="Proteomes" id="UP000295030">
    <property type="component" value="Unassembled WGS sequence"/>
</dbReference>
<evidence type="ECO:0000313" key="4">
    <source>
        <dbReference type="Proteomes" id="UP000295030"/>
    </source>
</evidence>
<feature type="region of interest" description="Disordered" evidence="1">
    <location>
        <begin position="1"/>
        <end position="20"/>
    </location>
</feature>
<dbReference type="SUPFAM" id="SSF55729">
    <property type="entry name" value="Acyl-CoA N-acyltransferases (Nat)"/>
    <property type="match status" value="2"/>
</dbReference>
<dbReference type="PANTHER" id="PTHR43441">
    <property type="entry name" value="RIBOSOMAL-PROTEIN-SERINE ACETYLTRANSFERASE"/>
    <property type="match status" value="1"/>
</dbReference>
<dbReference type="InterPro" id="IPR051908">
    <property type="entry name" value="Ribosomal_N-acetyltransferase"/>
</dbReference>
<name>A0A4R1HQX8_ANCAQ</name>
<comment type="caution">
    <text evidence="3">The sequence shown here is derived from an EMBL/GenBank/DDBJ whole genome shotgun (WGS) entry which is preliminary data.</text>
</comment>
<keyword evidence="3" id="KW-0808">Transferase</keyword>
<dbReference type="FunFam" id="3.40.630.30:FF:000047">
    <property type="entry name" value="Acetyltransferase, GNAT family"/>
    <property type="match status" value="1"/>
</dbReference>
<dbReference type="GO" id="GO:1990189">
    <property type="term" value="F:protein N-terminal-serine acetyltransferase activity"/>
    <property type="evidence" value="ECO:0007669"/>
    <property type="project" value="TreeGrafter"/>
</dbReference>
<feature type="domain" description="N-acetyltransferase" evidence="2">
    <location>
        <begin position="248"/>
        <end position="395"/>
    </location>
</feature>
<organism evidence="3 4">
    <name type="scientific">Ancylobacter aquaticus</name>
    <dbReference type="NCBI Taxonomy" id="100"/>
    <lineage>
        <taxon>Bacteria</taxon>
        <taxon>Pseudomonadati</taxon>
        <taxon>Pseudomonadota</taxon>
        <taxon>Alphaproteobacteria</taxon>
        <taxon>Hyphomicrobiales</taxon>
        <taxon>Xanthobacteraceae</taxon>
        <taxon>Ancylobacter</taxon>
    </lineage>
</organism>
<dbReference type="Pfam" id="PF13508">
    <property type="entry name" value="Acetyltransf_7"/>
    <property type="match status" value="1"/>
</dbReference>
<dbReference type="AlphaFoldDB" id="A0A4R1HQX8"/>
<protein>
    <submittedName>
        <fullName evidence="3">RimJ/RimL family protein N-acetyltransferase</fullName>
    </submittedName>
</protein>
<evidence type="ECO:0000259" key="2">
    <source>
        <dbReference type="PROSITE" id="PS51186"/>
    </source>
</evidence>
<dbReference type="Gene3D" id="3.40.630.30">
    <property type="match status" value="2"/>
</dbReference>
<dbReference type="InterPro" id="IPR000182">
    <property type="entry name" value="GNAT_dom"/>
</dbReference>
<dbReference type="PROSITE" id="PS51186">
    <property type="entry name" value="GNAT"/>
    <property type="match status" value="2"/>
</dbReference>
<accession>A0A4R1HQX8</accession>
<dbReference type="GO" id="GO:0008999">
    <property type="term" value="F:protein-N-terminal-alanine acetyltransferase activity"/>
    <property type="evidence" value="ECO:0007669"/>
    <property type="project" value="TreeGrafter"/>
</dbReference>
<gene>
    <name evidence="3" type="ORF">EV667_3822</name>
</gene>
<keyword evidence="4" id="KW-1185">Reference proteome</keyword>